<evidence type="ECO:0000313" key="2">
    <source>
        <dbReference type="EMBL" id="MBD8527901.1"/>
    </source>
</evidence>
<feature type="chain" id="PRO_5043509504" evidence="1">
    <location>
        <begin position="27"/>
        <end position="791"/>
    </location>
</feature>
<keyword evidence="3" id="KW-1185">Reference proteome</keyword>
<dbReference type="SUPFAM" id="SSF63825">
    <property type="entry name" value="YWTD domain"/>
    <property type="match status" value="1"/>
</dbReference>
<dbReference type="SUPFAM" id="SSF50965">
    <property type="entry name" value="Galactose oxidase, central domain"/>
    <property type="match status" value="1"/>
</dbReference>
<dbReference type="InterPro" id="IPR011043">
    <property type="entry name" value="Gal_Oxase/kelch_b-propeller"/>
</dbReference>
<keyword evidence="1" id="KW-0732">Signal</keyword>
<comment type="caution">
    <text evidence="2">The sequence shown here is derived from an EMBL/GenBank/DDBJ whole genome shotgun (WGS) entry which is preliminary data.</text>
</comment>
<dbReference type="PANTHER" id="PTHR31778">
    <property type="entry name" value="BUD SITE SELECTION PROTEIN RAX2"/>
    <property type="match status" value="1"/>
</dbReference>
<accession>A0AAW3ZUZ5</accession>
<feature type="signal peptide" evidence="1">
    <location>
        <begin position="1"/>
        <end position="26"/>
    </location>
</feature>
<dbReference type="AlphaFoldDB" id="A0AAW3ZUZ5"/>
<organism evidence="2 3">
    <name type="scientific">Pseudomarimonas arenosa</name>
    <dbReference type="NCBI Taxonomy" id="2774145"/>
    <lineage>
        <taxon>Bacteria</taxon>
        <taxon>Pseudomonadati</taxon>
        <taxon>Pseudomonadota</taxon>
        <taxon>Gammaproteobacteria</taxon>
        <taxon>Lysobacterales</taxon>
        <taxon>Lysobacteraceae</taxon>
        <taxon>Pseudomarimonas</taxon>
    </lineage>
</organism>
<dbReference type="RefSeq" id="WP_192031322.1">
    <property type="nucleotide sequence ID" value="NZ_JACYTR010000071.1"/>
</dbReference>
<dbReference type="PANTHER" id="PTHR31778:SF2">
    <property type="entry name" value="BUD SITE SELECTION PROTEIN RAX2"/>
    <property type="match status" value="1"/>
</dbReference>
<proteinExistence type="predicted"/>
<evidence type="ECO:0000256" key="1">
    <source>
        <dbReference type="SAM" id="SignalP"/>
    </source>
</evidence>
<sequence>MNHESSSPPRWLARCFGLLCLPVAFGAAASWQGNHSVPRGCNEEVRQVVSMGSSKAALVGDFTVCGGLPVQRIVGYDFSRAAFYKLGVGSDASVSAVAELEPTAAAYDPSSRRLYVAARRSNQLTLGYVDGANALTVVADQAGPTMLGDPRDIVLGDNGRLYVGSVQTVIEVNPAASWAQRRLGAESLVSSGRSIYALEYDRQRARVVIGGEFSAIQGVAAANLAEWNGSAWQPIEAPLDGNGLDGPVYALESVFGGNGGLTDGLYIGGEFTGSVNALIELHNITRFNGFGYNGIGTGLSNRGLRGGAVRGLALSSARTQLYAVGEFATAGTTRTVNGVAAWDGGAWSHFDSLDLAGLGLDPEPRSVTEVGGRLLVGGRVYSSGPLRVNHVAYYSSGAWRPLGDSIGQGLVGGTNLIVHRGNPSRVNFGDALMLIEMEAFGLQASKGALRWDRFTRSFTPIAATTPDVPSFADGCGDPGGPMFHVFSGNRDPFVAAGVSGAHGILDLEHMDWLQGSNLLADQCVMSGVLGKLYMAQYDDDANSTDLIEYDPLSRARRSIGLISGSIRSMVVDETNLDLYIAGDLSNAGGVGAGNVARYDMLAGSWHSLGGPAEGFGMNGRVDVIAVADSGPYVYFGGEFSMAGGRAQPALARWNRDAETWDAMPSLCELMVRNCPGIFVQLFALQPLSTDELVVGGNFEVEGGGHGLLWFDGDAWREGFAGGVFNSRGDGGGVTQMLLDEHELTVLGSFSRVGQAADARAASSIARFDLNNLGAEPPAPRPELVFRSGMEP</sequence>
<name>A0AAW3ZUZ5_9GAMM</name>
<reference evidence="2 3" key="1">
    <citation type="submission" date="2020-09" db="EMBL/GenBank/DDBJ databases">
        <title>Pseudoxanthomonas sp. CAU 1598 isolated from sand of Yaerae Beach.</title>
        <authorList>
            <person name="Kim W."/>
        </authorList>
    </citation>
    <scope>NUCLEOTIDE SEQUENCE [LARGE SCALE GENOMIC DNA]</scope>
    <source>
        <strain evidence="2 3">CAU 1598</strain>
    </source>
</reference>
<evidence type="ECO:0000313" key="3">
    <source>
        <dbReference type="Proteomes" id="UP000613768"/>
    </source>
</evidence>
<gene>
    <name evidence="2" type="ORF">IFO71_19310</name>
</gene>
<dbReference type="Proteomes" id="UP000613768">
    <property type="component" value="Unassembled WGS sequence"/>
</dbReference>
<protein>
    <submittedName>
        <fullName evidence="2">Uncharacterized protein</fullName>
    </submittedName>
</protein>
<dbReference type="GO" id="GO:1902929">
    <property type="term" value="C:plasma membrane of growing cell tip"/>
    <property type="evidence" value="ECO:0007669"/>
    <property type="project" value="TreeGrafter"/>
</dbReference>
<dbReference type="EMBL" id="JACYTR010000071">
    <property type="protein sequence ID" value="MBD8527901.1"/>
    <property type="molecule type" value="Genomic_DNA"/>
</dbReference>